<proteinExistence type="predicted"/>
<gene>
    <name evidence="2" type="ORF">FHR75_004179</name>
</gene>
<name>A0A7W4TQS6_KINRA</name>
<keyword evidence="1" id="KW-0472">Membrane</keyword>
<dbReference type="EMBL" id="JACHVY010000007">
    <property type="protein sequence ID" value="MBB2903337.1"/>
    <property type="molecule type" value="Genomic_DNA"/>
</dbReference>
<reference evidence="2 3" key="1">
    <citation type="submission" date="2020-08" db="EMBL/GenBank/DDBJ databases">
        <title>The Agave Microbiome: Exploring the role of microbial communities in plant adaptations to desert environments.</title>
        <authorList>
            <person name="Partida-Martinez L.P."/>
        </authorList>
    </citation>
    <scope>NUCLEOTIDE SEQUENCE [LARGE SCALE GENOMIC DNA]</scope>
    <source>
        <strain evidence="2 3">AS2.23</strain>
    </source>
</reference>
<dbReference type="Proteomes" id="UP000533269">
    <property type="component" value="Unassembled WGS sequence"/>
</dbReference>
<keyword evidence="1" id="KW-0812">Transmembrane</keyword>
<protein>
    <submittedName>
        <fullName evidence="2">Uncharacterized protein</fullName>
    </submittedName>
</protein>
<reference evidence="2 3" key="2">
    <citation type="submission" date="2020-08" db="EMBL/GenBank/DDBJ databases">
        <authorList>
            <person name="Partida-Martinez L."/>
            <person name="Huntemann M."/>
            <person name="Clum A."/>
            <person name="Wang J."/>
            <person name="Palaniappan K."/>
            <person name="Ritter S."/>
            <person name="Chen I.-M."/>
            <person name="Stamatis D."/>
            <person name="Reddy T."/>
            <person name="O'Malley R."/>
            <person name="Daum C."/>
            <person name="Shapiro N."/>
            <person name="Ivanova N."/>
            <person name="Kyrpides N."/>
            <person name="Woyke T."/>
        </authorList>
    </citation>
    <scope>NUCLEOTIDE SEQUENCE [LARGE SCALE GENOMIC DNA]</scope>
    <source>
        <strain evidence="2 3">AS2.23</strain>
    </source>
</reference>
<feature type="transmembrane region" description="Helical" evidence="1">
    <location>
        <begin position="32"/>
        <end position="51"/>
    </location>
</feature>
<dbReference type="RefSeq" id="WP_183392954.1">
    <property type="nucleotide sequence ID" value="NZ_JACHVY010000007.1"/>
</dbReference>
<feature type="transmembrane region" description="Helical" evidence="1">
    <location>
        <begin position="63"/>
        <end position="80"/>
    </location>
</feature>
<evidence type="ECO:0000256" key="1">
    <source>
        <dbReference type="SAM" id="Phobius"/>
    </source>
</evidence>
<organism evidence="2 3">
    <name type="scientific">Kineococcus radiotolerans</name>
    <dbReference type="NCBI Taxonomy" id="131568"/>
    <lineage>
        <taxon>Bacteria</taxon>
        <taxon>Bacillati</taxon>
        <taxon>Actinomycetota</taxon>
        <taxon>Actinomycetes</taxon>
        <taxon>Kineosporiales</taxon>
        <taxon>Kineosporiaceae</taxon>
        <taxon>Kineococcus</taxon>
    </lineage>
</organism>
<evidence type="ECO:0000313" key="2">
    <source>
        <dbReference type="EMBL" id="MBB2903337.1"/>
    </source>
</evidence>
<evidence type="ECO:0000313" key="3">
    <source>
        <dbReference type="Proteomes" id="UP000533269"/>
    </source>
</evidence>
<accession>A0A7W4TQS6</accession>
<comment type="caution">
    <text evidence="2">The sequence shown here is derived from an EMBL/GenBank/DDBJ whole genome shotgun (WGS) entry which is preliminary data.</text>
</comment>
<sequence>MLAVLSDGPRFGCDRVVDDMPRTAMSSIRRTAAVLGVVHFSGVVLLAMQQPGLHLGIGISERFTVFSVQVFAALLGARWWRTGKPQKSVKAVQTAIVAR</sequence>
<dbReference type="AlphaFoldDB" id="A0A7W4TQS6"/>
<keyword evidence="1" id="KW-1133">Transmembrane helix</keyword>